<dbReference type="RefSeq" id="WP_123269956.1">
    <property type="nucleotide sequence ID" value="NZ_RJJQ01000002.1"/>
</dbReference>
<organism evidence="2 3">
    <name type="scientific">Flexivirga caeni</name>
    <dbReference type="NCBI Taxonomy" id="2294115"/>
    <lineage>
        <taxon>Bacteria</taxon>
        <taxon>Bacillati</taxon>
        <taxon>Actinomycetota</taxon>
        <taxon>Actinomycetes</taxon>
        <taxon>Micrococcales</taxon>
        <taxon>Dermacoccaceae</taxon>
        <taxon>Flexivirga</taxon>
    </lineage>
</organism>
<protein>
    <submittedName>
        <fullName evidence="2">Uncharacterized protein</fullName>
    </submittedName>
</protein>
<evidence type="ECO:0000256" key="1">
    <source>
        <dbReference type="SAM" id="MobiDB-lite"/>
    </source>
</evidence>
<dbReference type="OrthoDB" id="5149995at2"/>
<keyword evidence="3" id="KW-1185">Reference proteome</keyword>
<name>A0A3M9MIK8_9MICO</name>
<evidence type="ECO:0000313" key="2">
    <source>
        <dbReference type="EMBL" id="RNI24663.1"/>
    </source>
</evidence>
<gene>
    <name evidence="2" type="ORF">EFY87_02870</name>
</gene>
<dbReference type="EMBL" id="RJJQ01000002">
    <property type="protein sequence ID" value="RNI24663.1"/>
    <property type="molecule type" value="Genomic_DNA"/>
</dbReference>
<comment type="caution">
    <text evidence="2">The sequence shown here is derived from an EMBL/GenBank/DDBJ whole genome shotgun (WGS) entry which is preliminary data.</text>
</comment>
<reference evidence="2 3" key="1">
    <citation type="submission" date="2018-11" db="EMBL/GenBank/DDBJ databases">
        <title>Draft genome of Simplicispira Flexivirga sp. BO-16.</title>
        <authorList>
            <person name="Im W.T."/>
        </authorList>
    </citation>
    <scope>NUCLEOTIDE SEQUENCE [LARGE SCALE GENOMIC DNA]</scope>
    <source>
        <strain evidence="2 3">BO-16</strain>
    </source>
</reference>
<proteinExistence type="predicted"/>
<evidence type="ECO:0000313" key="3">
    <source>
        <dbReference type="Proteomes" id="UP000271678"/>
    </source>
</evidence>
<feature type="region of interest" description="Disordered" evidence="1">
    <location>
        <begin position="30"/>
        <end position="53"/>
    </location>
</feature>
<dbReference type="Proteomes" id="UP000271678">
    <property type="component" value="Unassembled WGS sequence"/>
</dbReference>
<dbReference type="AlphaFoldDB" id="A0A3M9MIK8"/>
<accession>A0A3M9MIK8</accession>
<sequence length="72" mass="8144">MTTRERLHLLVDDMDDEQVERALRVVGPIVHPRSTDAEPGRQPLPDFVGSFDSGRRDLSQRVDELLADGFGR</sequence>